<dbReference type="Proteomes" id="UP000064939">
    <property type="component" value="Chromosome"/>
</dbReference>
<dbReference type="EMBL" id="CP012808">
    <property type="protein sequence ID" value="ALH96210.1"/>
    <property type="molecule type" value="Genomic_DNA"/>
</dbReference>
<dbReference type="RefSeq" id="WP_054582093.1">
    <property type="nucleotide sequence ID" value="NZ_CP012808.1"/>
</dbReference>
<organism evidence="1 2">
    <name type="scientific">Acinetobacter equi</name>
    <dbReference type="NCBI Taxonomy" id="1324350"/>
    <lineage>
        <taxon>Bacteria</taxon>
        <taxon>Pseudomonadati</taxon>
        <taxon>Pseudomonadota</taxon>
        <taxon>Gammaproteobacteria</taxon>
        <taxon>Moraxellales</taxon>
        <taxon>Moraxellaceae</taxon>
        <taxon>Acinetobacter</taxon>
    </lineage>
</organism>
<gene>
    <name evidence="1" type="ORF">AOY20_12065</name>
</gene>
<evidence type="ECO:0000313" key="2">
    <source>
        <dbReference type="Proteomes" id="UP000064939"/>
    </source>
</evidence>
<sequence>MNTIKMIELEQIYNFIAEYPEILAKTNFDRVRTFISAYHNDRGSIINFNDDNCLQIQYHGGNIMNLDLNSAPNFLHKSDFINWCSNYLVH</sequence>
<name>A0A0N9VA60_9GAMM</name>
<reference evidence="1 2" key="1">
    <citation type="journal article" date="2015" name="Int. J. Syst. Evol. Microbiol.">
        <title>Acinetobacter equi sp. nov. isolated from horse faeces.</title>
        <authorList>
            <person name="Poppel M.T."/>
            <person name="Skiebe E."/>
            <person name="Laue M."/>
            <person name="Bergmann H."/>
            <person name="Ebersberger I."/>
            <person name="Garn T."/>
            <person name="Fruth A."/>
            <person name="Baumgardt S."/>
            <person name="Busse H.J."/>
            <person name="Wilharm G."/>
        </authorList>
    </citation>
    <scope>NUCLEOTIDE SEQUENCE [LARGE SCALE GENOMIC DNA]</scope>
    <source>
        <strain evidence="1 2">114</strain>
    </source>
</reference>
<keyword evidence="2" id="KW-1185">Reference proteome</keyword>
<dbReference type="AlphaFoldDB" id="A0A0N9VA60"/>
<dbReference type="KEGG" id="aei:AOY20_12065"/>
<dbReference type="OrthoDB" id="6706428at2"/>
<evidence type="ECO:0000313" key="1">
    <source>
        <dbReference type="EMBL" id="ALH96210.1"/>
    </source>
</evidence>
<accession>A0A0N9VA60</accession>
<protein>
    <submittedName>
        <fullName evidence="1">Uncharacterized protein</fullName>
    </submittedName>
</protein>
<proteinExistence type="predicted"/>